<proteinExistence type="predicted"/>
<gene>
    <name evidence="2" type="ORF">UFOPK1726_00450</name>
</gene>
<sequence length="135" mass="14026">MFFGRGAGGAPTASAVLGDVVAAARNRVTGGIGPGDSSYADLKIMDVSHARTRYYIHIKVADRPGVLAKIASVFADNDVSIQVLHQDGHGSDASLIIRTHKATDAALAQTLAGLTKLDVVDSVIGVMRVEGERGE</sequence>
<feature type="domain" description="ACT" evidence="1">
    <location>
        <begin position="55"/>
        <end position="128"/>
    </location>
</feature>
<evidence type="ECO:0000259" key="1">
    <source>
        <dbReference type="PROSITE" id="PS51671"/>
    </source>
</evidence>
<protein>
    <submittedName>
        <fullName evidence="2">Unannotated protein</fullName>
    </submittedName>
</protein>
<dbReference type="InterPro" id="IPR002912">
    <property type="entry name" value="ACT_dom"/>
</dbReference>
<dbReference type="SUPFAM" id="SSF55021">
    <property type="entry name" value="ACT-like"/>
    <property type="match status" value="1"/>
</dbReference>
<dbReference type="InterPro" id="IPR045865">
    <property type="entry name" value="ACT-like_dom_sf"/>
</dbReference>
<dbReference type="PROSITE" id="PS51671">
    <property type="entry name" value="ACT"/>
    <property type="match status" value="1"/>
</dbReference>
<dbReference type="Gene3D" id="3.30.70.260">
    <property type="match status" value="1"/>
</dbReference>
<name>A0A6J6EHG4_9ZZZZ</name>
<dbReference type="Pfam" id="PF01842">
    <property type="entry name" value="ACT"/>
    <property type="match status" value="1"/>
</dbReference>
<reference evidence="2" key="1">
    <citation type="submission" date="2020-05" db="EMBL/GenBank/DDBJ databases">
        <authorList>
            <person name="Chiriac C."/>
            <person name="Salcher M."/>
            <person name="Ghai R."/>
            <person name="Kavagutti S V."/>
        </authorList>
    </citation>
    <scope>NUCLEOTIDE SEQUENCE</scope>
</reference>
<dbReference type="EMBL" id="CAEZTT010000036">
    <property type="protein sequence ID" value="CAB4573783.1"/>
    <property type="molecule type" value="Genomic_DNA"/>
</dbReference>
<dbReference type="CDD" id="cd04881">
    <property type="entry name" value="ACT_HSDH-Hom"/>
    <property type="match status" value="1"/>
</dbReference>
<evidence type="ECO:0000313" key="2">
    <source>
        <dbReference type="EMBL" id="CAB4573783.1"/>
    </source>
</evidence>
<accession>A0A6J6EHG4</accession>
<dbReference type="AlphaFoldDB" id="A0A6J6EHG4"/>
<organism evidence="2">
    <name type="scientific">freshwater metagenome</name>
    <dbReference type="NCBI Taxonomy" id="449393"/>
    <lineage>
        <taxon>unclassified sequences</taxon>
        <taxon>metagenomes</taxon>
        <taxon>ecological metagenomes</taxon>
    </lineage>
</organism>